<reference evidence="2" key="2">
    <citation type="submission" date="2021-04" db="EMBL/GenBank/DDBJ databases">
        <authorList>
            <person name="Gilroy R."/>
        </authorList>
    </citation>
    <scope>NUCLEOTIDE SEQUENCE</scope>
    <source>
        <strain evidence="2">ChiHecec3B27-8219</strain>
    </source>
</reference>
<keyword evidence="1" id="KW-0732">Signal</keyword>
<feature type="chain" id="PRO_5038778497" description="Outer membrane protein beta-barrel domain-containing protein" evidence="1">
    <location>
        <begin position="28"/>
        <end position="227"/>
    </location>
</feature>
<feature type="signal peptide" evidence="1">
    <location>
        <begin position="1"/>
        <end position="27"/>
    </location>
</feature>
<accession>A0A9D2FXV1</accession>
<name>A0A9D2FXV1_9BACT</name>
<proteinExistence type="predicted"/>
<organism evidence="2 3">
    <name type="scientific">Candidatus Prevotella avicola</name>
    <dbReference type="NCBI Taxonomy" id="2838738"/>
    <lineage>
        <taxon>Bacteria</taxon>
        <taxon>Pseudomonadati</taxon>
        <taxon>Bacteroidota</taxon>
        <taxon>Bacteroidia</taxon>
        <taxon>Bacteroidales</taxon>
        <taxon>Prevotellaceae</taxon>
        <taxon>Prevotella</taxon>
    </lineage>
</organism>
<evidence type="ECO:0000313" key="3">
    <source>
        <dbReference type="Proteomes" id="UP000824055"/>
    </source>
</evidence>
<dbReference type="Proteomes" id="UP000824055">
    <property type="component" value="Unassembled WGS sequence"/>
</dbReference>
<dbReference type="AlphaFoldDB" id="A0A9D2FXV1"/>
<comment type="caution">
    <text evidence="2">The sequence shown here is derived from an EMBL/GenBank/DDBJ whole genome shotgun (WGS) entry which is preliminary data.</text>
</comment>
<evidence type="ECO:0000313" key="2">
    <source>
        <dbReference type="EMBL" id="HIZ68973.1"/>
    </source>
</evidence>
<reference evidence="2" key="1">
    <citation type="journal article" date="2021" name="PeerJ">
        <title>Extensive microbial diversity within the chicken gut microbiome revealed by metagenomics and culture.</title>
        <authorList>
            <person name="Gilroy R."/>
            <person name="Ravi A."/>
            <person name="Getino M."/>
            <person name="Pursley I."/>
            <person name="Horton D.L."/>
            <person name="Alikhan N.F."/>
            <person name="Baker D."/>
            <person name="Gharbi K."/>
            <person name="Hall N."/>
            <person name="Watson M."/>
            <person name="Adriaenssens E.M."/>
            <person name="Foster-Nyarko E."/>
            <person name="Jarju S."/>
            <person name="Secka A."/>
            <person name="Antonio M."/>
            <person name="Oren A."/>
            <person name="Chaudhuri R.R."/>
            <person name="La Ragione R."/>
            <person name="Hildebrand F."/>
            <person name="Pallen M.J."/>
        </authorList>
    </citation>
    <scope>NUCLEOTIDE SEQUENCE</scope>
    <source>
        <strain evidence="2">ChiHecec3B27-8219</strain>
    </source>
</reference>
<dbReference type="InterPro" id="IPR046111">
    <property type="entry name" value="DUF6048"/>
</dbReference>
<dbReference type="Pfam" id="PF19515">
    <property type="entry name" value="DUF6048"/>
    <property type="match status" value="1"/>
</dbReference>
<protein>
    <recommendedName>
        <fullName evidence="4">Outer membrane protein beta-barrel domain-containing protein</fullName>
    </recommendedName>
</protein>
<dbReference type="EMBL" id="DXBE01000029">
    <property type="protein sequence ID" value="HIZ68973.1"/>
    <property type="molecule type" value="Genomic_DNA"/>
</dbReference>
<sequence length="227" mass="25380">MRHNLISSSISVLLTSLLLLLPGGLKAQEDNGTPADSIPFLRNVAVSVDALGAGQTLFSDYGQYEAALRVNLKDRWYPVVELGLGVADASDETTLLRYKTSAPYFRVGCDWNLLKNKHDIYRLYGGFRYAFTTFKYDIERESPLEDPVWGGSAEFVSLDNSGSCHWLEACFGVDVKVAGPFRMGWSLRYRRRLFHGEGEAGEPWYVPGFGRNSNSRIGGTFNLTFEL</sequence>
<evidence type="ECO:0008006" key="4">
    <source>
        <dbReference type="Google" id="ProtNLM"/>
    </source>
</evidence>
<gene>
    <name evidence="2" type="ORF">H9966_03675</name>
</gene>
<evidence type="ECO:0000256" key="1">
    <source>
        <dbReference type="SAM" id="SignalP"/>
    </source>
</evidence>